<feature type="domain" description="Chromosomal replication initiator DnaA C-terminal" evidence="13">
    <location>
        <begin position="371"/>
        <end position="440"/>
    </location>
</feature>
<gene>
    <name evidence="8" type="primary">dnaA</name>
    <name evidence="14" type="ORF">M2152_002545</name>
</gene>
<evidence type="ECO:0000313" key="15">
    <source>
        <dbReference type="Proteomes" id="UP001160142"/>
    </source>
</evidence>
<dbReference type="SUPFAM" id="SSF52540">
    <property type="entry name" value="P-loop containing nucleoside triphosphate hydrolases"/>
    <property type="match status" value="1"/>
</dbReference>
<comment type="domain">
    <text evidence="8">Domain I is involved in oligomerization and binding regulators, domain II is flexibile and of varying length in different bacteria, domain III forms the AAA+ region, while domain IV binds dsDNA.</text>
</comment>
<dbReference type="HAMAP" id="MF_00377">
    <property type="entry name" value="DnaA_bact"/>
    <property type="match status" value="1"/>
</dbReference>
<dbReference type="InterPro" id="IPR013317">
    <property type="entry name" value="DnaA_dom"/>
</dbReference>
<dbReference type="SUPFAM" id="SSF48295">
    <property type="entry name" value="TrpR-like"/>
    <property type="match status" value="1"/>
</dbReference>
<comment type="similarity">
    <text evidence="1 8 11">Belongs to the DnaA family.</text>
</comment>
<evidence type="ECO:0000256" key="7">
    <source>
        <dbReference type="ARBA" id="ARBA00023125"/>
    </source>
</evidence>
<evidence type="ECO:0000256" key="8">
    <source>
        <dbReference type="HAMAP-Rule" id="MF_00377"/>
    </source>
</evidence>
<feature type="binding site" evidence="8">
    <location>
        <position position="174"/>
    </location>
    <ligand>
        <name>ATP</name>
        <dbReference type="ChEBI" id="CHEBI:30616"/>
    </ligand>
</feature>
<feature type="domain" description="AAA+ ATPase" evidence="12">
    <location>
        <begin position="159"/>
        <end position="287"/>
    </location>
</feature>
<dbReference type="EMBL" id="JARXVQ010000001">
    <property type="protein sequence ID" value="MDH6182363.1"/>
    <property type="molecule type" value="Genomic_DNA"/>
</dbReference>
<feature type="region of interest" description="Domain III, AAA+ region" evidence="8">
    <location>
        <begin position="126"/>
        <end position="342"/>
    </location>
</feature>
<dbReference type="Pfam" id="PF08299">
    <property type="entry name" value="Bac_DnaA_C"/>
    <property type="match status" value="1"/>
</dbReference>
<dbReference type="PROSITE" id="PS01008">
    <property type="entry name" value="DNAA"/>
    <property type="match status" value="1"/>
</dbReference>
<keyword evidence="3 8" id="KW-0235">DNA replication</keyword>
<keyword evidence="4 8" id="KW-0547">Nucleotide-binding</keyword>
<dbReference type="RefSeq" id="WP_322134645.1">
    <property type="nucleotide sequence ID" value="NZ_CP085036.1"/>
</dbReference>
<keyword evidence="6 8" id="KW-0446">Lipid-binding</keyword>
<dbReference type="InterPro" id="IPR020591">
    <property type="entry name" value="Chromosome_initiator_DnaA-like"/>
</dbReference>
<dbReference type="InterPro" id="IPR010921">
    <property type="entry name" value="Trp_repressor/repl_initiator"/>
</dbReference>
<evidence type="ECO:0000256" key="3">
    <source>
        <dbReference type="ARBA" id="ARBA00022705"/>
    </source>
</evidence>
<dbReference type="InterPro" id="IPR018312">
    <property type="entry name" value="Chromosome_initiator_DnaA_CS"/>
</dbReference>
<evidence type="ECO:0000256" key="10">
    <source>
        <dbReference type="RuleBase" id="RU000577"/>
    </source>
</evidence>
<dbReference type="Pfam" id="PF00308">
    <property type="entry name" value="Bac_DnaA"/>
    <property type="match status" value="1"/>
</dbReference>
<evidence type="ECO:0000256" key="1">
    <source>
        <dbReference type="ARBA" id="ARBA00006583"/>
    </source>
</evidence>
<feature type="binding site" evidence="8">
    <location>
        <position position="170"/>
    </location>
    <ligand>
        <name>ATP</name>
        <dbReference type="ChEBI" id="CHEBI:30616"/>
    </ligand>
</feature>
<protein>
    <recommendedName>
        <fullName evidence="8 9">Chromosomal replication initiator protein DnaA</fullName>
    </recommendedName>
</protein>
<keyword evidence="15" id="KW-1185">Reference proteome</keyword>
<evidence type="ECO:0000313" key="14">
    <source>
        <dbReference type="EMBL" id="MDH6182363.1"/>
    </source>
</evidence>
<dbReference type="InterPro" id="IPR001957">
    <property type="entry name" value="Chromosome_initiator_DnaA"/>
</dbReference>
<evidence type="ECO:0000256" key="9">
    <source>
        <dbReference type="NCBIfam" id="TIGR00362"/>
    </source>
</evidence>
<keyword evidence="2 8" id="KW-0963">Cytoplasm</keyword>
<reference evidence="14 15" key="1">
    <citation type="submission" date="2023-04" db="EMBL/GenBank/DDBJ databases">
        <title>Genome Encyclopedia of Bacteria and Archaea VI: Functional Genomics of Type Strains.</title>
        <authorList>
            <person name="Whitman W."/>
        </authorList>
    </citation>
    <scope>NUCLEOTIDE SEQUENCE [LARGE SCALE GENOMIC DNA]</scope>
    <source>
        <strain evidence="14 15">SG_E_30_P1</strain>
    </source>
</reference>
<evidence type="ECO:0000256" key="5">
    <source>
        <dbReference type="ARBA" id="ARBA00022840"/>
    </source>
</evidence>
<sequence length="467" mass="52830">MSDSTDPTREIWATVLSRLTSDERITPQLLGFVNLVEPKGVMAGTLYLEVPNELTRGMLEQRIRIPLLNSIAELDDTYEVSNFAIVVNPEIQLDALDQTHDSPEPAAYIEPTTVIDTPQTRRTDSRLNPKYSFDNFVIGGSNRFAHAAAVAVAEAPAKAYNPLFIYGESGLGKTHLLHAIGHYAESLYPGIRVRYVSSEEFTNDFINSIANNRASMFQSRYREIDILLIDDIQFLQGKDSTQEAFFHTFNTLHDHNKQVVITSDLPPKHLTGFEDRMRSRFEWGLITDVQAPDLETRIAILRKKAQSEKLQVSPDILEYMASKVSSNIRELEGTLIRVTAFANLNRQPVDMALVQTVLKDLITLDEDNVIAPVDIINHTADYFKLTVDDLYGSSRSQAVATARQIAMYLCREMTNLSLPKIGQLFGNRDHTTVMYANKKITELMKERRSIYNQVTELTSRIKQNNRA</sequence>
<organism evidence="14 15">
    <name type="scientific">Antiquaquibacter oligotrophicus</name>
    <dbReference type="NCBI Taxonomy" id="2880260"/>
    <lineage>
        <taxon>Bacteria</taxon>
        <taxon>Bacillati</taxon>
        <taxon>Actinomycetota</taxon>
        <taxon>Actinomycetes</taxon>
        <taxon>Micrococcales</taxon>
        <taxon>Microbacteriaceae</taxon>
        <taxon>Antiquaquibacter</taxon>
    </lineage>
</organism>
<dbReference type="SMART" id="SM00760">
    <property type="entry name" value="Bac_DnaA_C"/>
    <property type="match status" value="1"/>
</dbReference>
<dbReference type="Gene3D" id="1.10.1750.10">
    <property type="match status" value="1"/>
</dbReference>
<evidence type="ECO:0000256" key="6">
    <source>
        <dbReference type="ARBA" id="ARBA00023121"/>
    </source>
</evidence>
<dbReference type="Gene3D" id="1.10.8.60">
    <property type="match status" value="1"/>
</dbReference>
<dbReference type="InterPro" id="IPR027417">
    <property type="entry name" value="P-loop_NTPase"/>
</dbReference>
<evidence type="ECO:0000259" key="12">
    <source>
        <dbReference type="SMART" id="SM00382"/>
    </source>
</evidence>
<evidence type="ECO:0000259" key="13">
    <source>
        <dbReference type="SMART" id="SM00760"/>
    </source>
</evidence>
<evidence type="ECO:0000256" key="11">
    <source>
        <dbReference type="RuleBase" id="RU004227"/>
    </source>
</evidence>
<dbReference type="CDD" id="cd00009">
    <property type="entry name" value="AAA"/>
    <property type="match status" value="1"/>
</dbReference>
<keyword evidence="5 8" id="KW-0067">ATP-binding</keyword>
<comment type="subcellular location">
    <subcellularLocation>
        <location evidence="8">Cytoplasm</location>
    </subcellularLocation>
</comment>
<dbReference type="PANTHER" id="PTHR30050:SF2">
    <property type="entry name" value="CHROMOSOMAL REPLICATION INITIATOR PROTEIN DNAA"/>
    <property type="match status" value="1"/>
</dbReference>
<dbReference type="PANTHER" id="PTHR30050">
    <property type="entry name" value="CHROMOSOMAL REPLICATION INITIATOR PROTEIN DNAA"/>
    <property type="match status" value="1"/>
</dbReference>
<dbReference type="Proteomes" id="UP001160142">
    <property type="component" value="Unassembled WGS sequence"/>
</dbReference>
<dbReference type="SMART" id="SM00382">
    <property type="entry name" value="AAA"/>
    <property type="match status" value="1"/>
</dbReference>
<keyword evidence="7 8" id="KW-0238">DNA-binding</keyword>
<dbReference type="NCBIfam" id="TIGR00362">
    <property type="entry name" value="DnaA"/>
    <property type="match status" value="1"/>
</dbReference>
<comment type="caution">
    <text evidence="8">Lacks conserved residue(s) required for the propagation of feature annotation.</text>
</comment>
<dbReference type="Gene3D" id="3.40.50.300">
    <property type="entry name" value="P-loop containing nucleotide triphosphate hydrolases"/>
    <property type="match status" value="1"/>
</dbReference>
<dbReference type="NCBIfam" id="NF010686">
    <property type="entry name" value="PRK14086.1"/>
    <property type="match status" value="1"/>
</dbReference>
<accession>A0ABT6KS85</accession>
<evidence type="ECO:0000256" key="2">
    <source>
        <dbReference type="ARBA" id="ARBA00022490"/>
    </source>
</evidence>
<dbReference type="InterPro" id="IPR013159">
    <property type="entry name" value="DnaA_C"/>
</dbReference>
<proteinExistence type="inferred from homology"/>
<feature type="region of interest" description="Domain IV, binds dsDNA" evidence="8">
    <location>
        <begin position="343"/>
        <end position="467"/>
    </location>
</feature>
<comment type="function">
    <text evidence="8 10">Plays an essential role in the initiation and regulation of chromosomal replication. ATP-DnaA binds to the origin of replication (oriC) to initiate formation of the DNA replication initiation complex once per cell cycle. Binds the DnaA box (a 9 base pair repeat at the origin) and separates the double-stranded (ds)DNA. Forms a right-handed helical filament on oriC DNA; dsDNA binds to the exterior of the filament while single-stranded (ss)DNA is stabiized in the filament's interior. The ATP-DnaA-oriC complex binds and stabilizes one strand of the AT-rich DNA unwinding element (DUE), permitting loading of DNA polymerase. After initiation quickly degrades to an ADP-DnaA complex that is not apt for DNA replication. Binds acidic phospholipids.</text>
</comment>
<dbReference type="InterPro" id="IPR003593">
    <property type="entry name" value="AAA+_ATPase"/>
</dbReference>
<comment type="subunit">
    <text evidence="8">Oligomerizes as a right-handed, spiral filament on DNA at oriC.</text>
</comment>
<evidence type="ECO:0000256" key="4">
    <source>
        <dbReference type="ARBA" id="ARBA00022741"/>
    </source>
</evidence>
<feature type="region of interest" description="Domain I, interacts with DnaA modulators" evidence="8">
    <location>
        <begin position="1"/>
        <end position="102"/>
    </location>
</feature>
<feature type="binding site" evidence="8">
    <location>
        <position position="173"/>
    </location>
    <ligand>
        <name>ATP</name>
        <dbReference type="ChEBI" id="CHEBI:30616"/>
    </ligand>
</feature>
<dbReference type="PRINTS" id="PR00051">
    <property type="entry name" value="DNAA"/>
</dbReference>
<dbReference type="CDD" id="cd06571">
    <property type="entry name" value="Bac_DnaA_C"/>
    <property type="match status" value="1"/>
</dbReference>
<feature type="binding site" evidence="8">
    <location>
        <position position="172"/>
    </location>
    <ligand>
        <name>ATP</name>
        <dbReference type="ChEBI" id="CHEBI:30616"/>
    </ligand>
</feature>
<name>A0ABT6KS85_9MICO</name>
<comment type="caution">
    <text evidence="14">The sequence shown here is derived from an EMBL/GenBank/DDBJ whole genome shotgun (WGS) entry which is preliminary data.</text>
</comment>